<dbReference type="Gene3D" id="2.140.10.10">
    <property type="entry name" value="Quinoprotein alcohol dehydrogenase-like superfamily"/>
    <property type="match status" value="1"/>
</dbReference>
<dbReference type="PROSITE" id="PS51007">
    <property type="entry name" value="CYTC"/>
    <property type="match status" value="1"/>
</dbReference>
<keyword evidence="8" id="KW-0634">PQQ</keyword>
<keyword evidence="7" id="KW-0106">Calcium</keyword>
<evidence type="ECO:0000256" key="1">
    <source>
        <dbReference type="ARBA" id="ARBA00001913"/>
    </source>
</evidence>
<evidence type="ECO:0000256" key="4">
    <source>
        <dbReference type="ARBA" id="ARBA00022617"/>
    </source>
</evidence>
<dbReference type="SUPFAM" id="SSF46626">
    <property type="entry name" value="Cytochrome c"/>
    <property type="match status" value="1"/>
</dbReference>
<proteinExistence type="inferred from homology"/>
<dbReference type="GO" id="GO:0016491">
    <property type="term" value="F:oxidoreductase activity"/>
    <property type="evidence" value="ECO:0007669"/>
    <property type="project" value="UniProtKB-KW"/>
</dbReference>
<evidence type="ECO:0000256" key="8">
    <source>
        <dbReference type="ARBA" id="ARBA00022891"/>
    </source>
</evidence>
<evidence type="ECO:0000256" key="7">
    <source>
        <dbReference type="ARBA" id="ARBA00022837"/>
    </source>
</evidence>
<dbReference type="EC" id="1.1.2.-" evidence="15"/>
<keyword evidence="5 12" id="KW-0479">Metal-binding</keyword>
<feature type="signal peptide" evidence="13">
    <location>
        <begin position="1"/>
        <end position="25"/>
    </location>
</feature>
<keyword evidence="11" id="KW-1015">Disulfide bond</keyword>
<evidence type="ECO:0000313" key="16">
    <source>
        <dbReference type="Proteomes" id="UP001162802"/>
    </source>
</evidence>
<evidence type="ECO:0000259" key="14">
    <source>
        <dbReference type="PROSITE" id="PS51007"/>
    </source>
</evidence>
<dbReference type="InterPro" id="IPR002372">
    <property type="entry name" value="PQQ_rpt_dom"/>
</dbReference>
<dbReference type="PANTHER" id="PTHR32303">
    <property type="entry name" value="QUINOPROTEIN ALCOHOL DEHYDROGENASE (CYTOCHROME C)"/>
    <property type="match status" value="1"/>
</dbReference>
<evidence type="ECO:0000256" key="2">
    <source>
        <dbReference type="ARBA" id="ARBA00001931"/>
    </source>
</evidence>
<comment type="cofactor">
    <cofactor evidence="1">
        <name>Ca(2+)</name>
        <dbReference type="ChEBI" id="CHEBI:29108"/>
    </cofactor>
</comment>
<dbReference type="InterPro" id="IPR036909">
    <property type="entry name" value="Cyt_c-like_dom_sf"/>
</dbReference>
<dbReference type="EMBL" id="JALHAT010000014">
    <property type="protein sequence ID" value="MCJ1961021.1"/>
    <property type="molecule type" value="Genomic_DNA"/>
</dbReference>
<dbReference type="Proteomes" id="UP001162802">
    <property type="component" value="Unassembled WGS sequence"/>
</dbReference>
<dbReference type="RefSeq" id="WP_243799706.1">
    <property type="nucleotide sequence ID" value="NZ_JALHAT010000014.1"/>
</dbReference>
<keyword evidence="6 13" id="KW-0732">Signal</keyword>
<dbReference type="SUPFAM" id="SSF50998">
    <property type="entry name" value="Quinoprotein alcohol dehydrogenase-like"/>
    <property type="match status" value="1"/>
</dbReference>
<feature type="chain" id="PRO_5046702153" evidence="13">
    <location>
        <begin position="26"/>
        <end position="733"/>
    </location>
</feature>
<gene>
    <name evidence="15" type="ORF">MTR65_10045</name>
</gene>
<protein>
    <submittedName>
        <fullName evidence="15">PQQ-dependent dehydrogenase, methanol/ethanol family</fullName>
        <ecNumber evidence="15">1.1.2.-</ecNumber>
    </submittedName>
</protein>
<dbReference type="SMART" id="SM00564">
    <property type="entry name" value="PQQ"/>
    <property type="match status" value="6"/>
</dbReference>
<dbReference type="Pfam" id="PF01011">
    <property type="entry name" value="PQQ"/>
    <property type="match status" value="2"/>
</dbReference>
<evidence type="ECO:0000256" key="6">
    <source>
        <dbReference type="ARBA" id="ARBA00022729"/>
    </source>
</evidence>
<dbReference type="InterPro" id="IPR017512">
    <property type="entry name" value="PQQ_MeOH/EtOH_DH"/>
</dbReference>
<evidence type="ECO:0000256" key="11">
    <source>
        <dbReference type="ARBA" id="ARBA00023157"/>
    </source>
</evidence>
<comment type="caution">
    <text evidence="15">The sequence shown here is derived from an EMBL/GenBank/DDBJ whole genome shotgun (WGS) entry which is preliminary data.</text>
</comment>
<accession>A0ABT0ACU1</accession>
<sequence>MKVFSASLTAAAALLLSACSGSTGSSDSTAMGDDWTTPKGGANAAHFSGLTDINPGNVGRLGLAWSYDLGTSRVQEATPVVLDGVMYTSGNLGRTYALNAATGEELWTFEPEVDMQANRGACCDQGNRGVAVANGKVMVAALDGWLYALDAKTGKVAWKADTITDHSRGYTITGAPEVAGNLVLIGNAGAEYDARGYVTAYDVASGEQAWRFYTVPHDPAQGPQENPELEEAVKTWSPESRWDIGGGGTVWDAINYDERFGTVIIGVGNAGPYNLERRSPGGGDNLFVASLVALDARTGRVKWHYQETPGDAWDFTSTQPIVFADMEVEGEMRPVLIHAPKNGYMFVLDRETGKPIAINAIVRTSWADGYDMETGRPKEKPESAYYWKGPKIIFPASPGARNWYPPAYDPDRELYFASVLDMGNLMFTTPPLDPADPHRKKALNIQTALLFTADLDKSITTLPPPLQDMVKALPEWQWVKDKPYSSQIRAIDPMTGKAKWAVDTEGWQDRPGVMATKTGIVFHGSIDGRFIARDAETGNILTEIDTGTAIMAAPMTYRVDGVQYVAVQAGFGGGGWGFVPRYSAPYKYGNANRLLVFKIDGGEVPKPDPLPAPQVAPEPPAQLPGVTPATIARGQAVFFGNCAICHSNQIISGVPDLRRMQPEIHEAFDQIVLEGAFLPMGMPRWDDLISKEDAHAIHAWLIDEQTKVRERELKLKAAGKPLDAPSLTILSSY</sequence>
<dbReference type="InterPro" id="IPR011047">
    <property type="entry name" value="Quinoprotein_ADH-like_sf"/>
</dbReference>
<feature type="domain" description="Cytochrome c" evidence="14">
    <location>
        <begin position="629"/>
        <end position="705"/>
    </location>
</feature>
<dbReference type="Pfam" id="PF13442">
    <property type="entry name" value="Cytochrome_CBB3"/>
    <property type="match status" value="1"/>
</dbReference>
<dbReference type="InterPro" id="IPR018391">
    <property type="entry name" value="PQQ_b-propeller_rpt"/>
</dbReference>
<dbReference type="PROSITE" id="PS51257">
    <property type="entry name" value="PROKAR_LIPOPROTEIN"/>
    <property type="match status" value="1"/>
</dbReference>
<evidence type="ECO:0000256" key="3">
    <source>
        <dbReference type="ARBA" id="ARBA00008156"/>
    </source>
</evidence>
<reference evidence="15" key="1">
    <citation type="submission" date="2022-03" db="EMBL/GenBank/DDBJ databases">
        <title>Identification of a novel bacterium isolated from mangrove sediments.</title>
        <authorList>
            <person name="Pan X."/>
        </authorList>
    </citation>
    <scope>NUCLEOTIDE SEQUENCE</scope>
    <source>
        <strain evidence="15">B2637</strain>
    </source>
</reference>
<comment type="cofactor">
    <cofactor evidence="2">
        <name>pyrroloquinoline quinone</name>
        <dbReference type="ChEBI" id="CHEBI:58442"/>
    </cofactor>
</comment>
<evidence type="ECO:0000256" key="13">
    <source>
        <dbReference type="SAM" id="SignalP"/>
    </source>
</evidence>
<keyword evidence="10 12" id="KW-0408">Iron</keyword>
<keyword evidence="4 12" id="KW-0349">Heme</keyword>
<organism evidence="15 16">
    <name type="scientific">Novosphingobium mangrovi</name>
    <name type="common">ex Hu et al. 2023</name>
    <dbReference type="NCBI Taxonomy" id="2930094"/>
    <lineage>
        <taxon>Bacteria</taxon>
        <taxon>Pseudomonadati</taxon>
        <taxon>Pseudomonadota</taxon>
        <taxon>Alphaproteobacteria</taxon>
        <taxon>Sphingomonadales</taxon>
        <taxon>Sphingomonadaceae</taxon>
        <taxon>Novosphingobium</taxon>
    </lineage>
</organism>
<dbReference type="InterPro" id="IPR009056">
    <property type="entry name" value="Cyt_c-like_dom"/>
</dbReference>
<dbReference type="NCBIfam" id="TIGR03075">
    <property type="entry name" value="PQQ_enz_alc_DH"/>
    <property type="match status" value="1"/>
</dbReference>
<name>A0ABT0ACU1_9SPHN</name>
<evidence type="ECO:0000313" key="15">
    <source>
        <dbReference type="EMBL" id="MCJ1961021.1"/>
    </source>
</evidence>
<comment type="similarity">
    <text evidence="3">Belongs to the bacterial PQQ dehydrogenase family.</text>
</comment>
<dbReference type="Gene3D" id="1.10.760.10">
    <property type="entry name" value="Cytochrome c-like domain"/>
    <property type="match status" value="1"/>
</dbReference>
<evidence type="ECO:0000256" key="5">
    <source>
        <dbReference type="ARBA" id="ARBA00022723"/>
    </source>
</evidence>
<evidence type="ECO:0000256" key="12">
    <source>
        <dbReference type="PROSITE-ProRule" id="PRU00433"/>
    </source>
</evidence>
<keyword evidence="16" id="KW-1185">Reference proteome</keyword>
<keyword evidence="9 15" id="KW-0560">Oxidoreductase</keyword>
<evidence type="ECO:0000256" key="9">
    <source>
        <dbReference type="ARBA" id="ARBA00023002"/>
    </source>
</evidence>
<evidence type="ECO:0000256" key="10">
    <source>
        <dbReference type="ARBA" id="ARBA00023004"/>
    </source>
</evidence>